<evidence type="ECO:0000256" key="1">
    <source>
        <dbReference type="SAM" id="Coils"/>
    </source>
</evidence>
<comment type="caution">
    <text evidence="3">The sequence shown here is derived from an EMBL/GenBank/DDBJ whole genome shotgun (WGS) entry which is preliminary data.</text>
</comment>
<evidence type="ECO:0000313" key="4">
    <source>
        <dbReference type="Proteomes" id="UP001158066"/>
    </source>
</evidence>
<keyword evidence="4" id="KW-1185">Reference proteome</keyword>
<feature type="coiled-coil region" evidence="1">
    <location>
        <begin position="50"/>
        <end position="91"/>
    </location>
</feature>
<protein>
    <submittedName>
        <fullName evidence="3">Uncharacterized protein</fullName>
    </submittedName>
</protein>
<evidence type="ECO:0000313" key="3">
    <source>
        <dbReference type="EMBL" id="SMP47459.1"/>
    </source>
</evidence>
<dbReference type="AlphaFoldDB" id="A0AA46AIB3"/>
<dbReference type="Proteomes" id="UP001158066">
    <property type="component" value="Unassembled WGS sequence"/>
</dbReference>
<feature type="transmembrane region" description="Helical" evidence="2">
    <location>
        <begin position="12"/>
        <end position="30"/>
    </location>
</feature>
<keyword evidence="2" id="KW-0812">Transmembrane</keyword>
<dbReference type="EMBL" id="FXUF01000003">
    <property type="protein sequence ID" value="SMP47459.1"/>
    <property type="molecule type" value="Genomic_DNA"/>
</dbReference>
<proteinExistence type="predicted"/>
<keyword evidence="1" id="KW-0175">Coiled coil</keyword>
<gene>
    <name evidence="3" type="ORF">SAMN06296020_103146</name>
</gene>
<evidence type="ECO:0000256" key="2">
    <source>
        <dbReference type="SAM" id="Phobius"/>
    </source>
</evidence>
<reference evidence="3" key="1">
    <citation type="submission" date="2017-05" db="EMBL/GenBank/DDBJ databases">
        <authorList>
            <person name="Varghese N."/>
            <person name="Submissions S."/>
        </authorList>
    </citation>
    <scope>NUCLEOTIDE SEQUENCE</scope>
    <source>
        <strain evidence="3">Su22</strain>
    </source>
</reference>
<sequence length="153" mass="17290">MTDLPETLQINTAVTIISLVAMILSTLAMIRSKSSHTAGDTIVQKVAEKLIFEQEKIRRMDERIATMEEEIANLKDEIVQLQQKNEEQPRATESFPSSFLNSLQFHTFVQKNQELILLLQEGISVEQAAKLTGKSIGEAQMVRAVMKQMQETK</sequence>
<name>A0AA46AIB3_9CLOT</name>
<accession>A0AA46AIB3</accession>
<keyword evidence="2" id="KW-1133">Transmembrane helix</keyword>
<organism evidence="3 4">
    <name type="scientific">Anoxynatronum buryatiense</name>
    <dbReference type="NCBI Taxonomy" id="489973"/>
    <lineage>
        <taxon>Bacteria</taxon>
        <taxon>Bacillati</taxon>
        <taxon>Bacillota</taxon>
        <taxon>Clostridia</taxon>
        <taxon>Eubacteriales</taxon>
        <taxon>Clostridiaceae</taxon>
        <taxon>Anoxynatronum</taxon>
    </lineage>
</organism>
<keyword evidence="2" id="KW-0472">Membrane</keyword>